<name>A0A5K3FF73_MESCO</name>
<feature type="domain" description="RING-type" evidence="6">
    <location>
        <begin position="175"/>
        <end position="210"/>
    </location>
</feature>
<feature type="domain" description="SAM" evidence="7">
    <location>
        <begin position="245"/>
        <end position="279"/>
    </location>
</feature>
<dbReference type="PROSITE" id="PS50081">
    <property type="entry name" value="ZF_DAG_PE_2"/>
    <property type="match status" value="1"/>
</dbReference>
<organism evidence="8">
    <name type="scientific">Mesocestoides corti</name>
    <name type="common">Flatworm</name>
    <dbReference type="NCBI Taxonomy" id="53468"/>
    <lineage>
        <taxon>Eukaryota</taxon>
        <taxon>Metazoa</taxon>
        <taxon>Spiralia</taxon>
        <taxon>Lophotrochozoa</taxon>
        <taxon>Platyhelminthes</taxon>
        <taxon>Cestoda</taxon>
        <taxon>Eucestoda</taxon>
        <taxon>Cyclophyllidea</taxon>
        <taxon>Mesocestoididae</taxon>
        <taxon>Mesocestoides</taxon>
    </lineage>
</organism>
<dbReference type="Gene3D" id="1.10.150.50">
    <property type="entry name" value="Transcription Factor, Ets-1"/>
    <property type="match status" value="1"/>
</dbReference>
<dbReference type="InterPro" id="IPR002219">
    <property type="entry name" value="PKC_DAG/PE"/>
</dbReference>
<protein>
    <submittedName>
        <fullName evidence="8">RING-type domain-containing protein</fullName>
    </submittedName>
</protein>
<dbReference type="Pfam" id="PF07647">
    <property type="entry name" value="SAM_2"/>
    <property type="match status" value="1"/>
</dbReference>
<dbReference type="InterPro" id="IPR046349">
    <property type="entry name" value="C1-like_sf"/>
</dbReference>
<dbReference type="SUPFAM" id="SSF47769">
    <property type="entry name" value="SAM/Pointed domain"/>
    <property type="match status" value="1"/>
</dbReference>
<dbReference type="PROSITE" id="PS50105">
    <property type="entry name" value="SAM_DOMAIN"/>
    <property type="match status" value="1"/>
</dbReference>
<keyword evidence="2 4" id="KW-0863">Zinc-finger</keyword>
<evidence type="ECO:0000256" key="3">
    <source>
        <dbReference type="ARBA" id="ARBA00022833"/>
    </source>
</evidence>
<evidence type="ECO:0000256" key="1">
    <source>
        <dbReference type="ARBA" id="ARBA00022723"/>
    </source>
</evidence>
<evidence type="ECO:0000259" key="5">
    <source>
        <dbReference type="PROSITE" id="PS50081"/>
    </source>
</evidence>
<dbReference type="SUPFAM" id="SSF57889">
    <property type="entry name" value="Cysteine-rich domain"/>
    <property type="match status" value="1"/>
</dbReference>
<evidence type="ECO:0000259" key="6">
    <source>
        <dbReference type="PROSITE" id="PS50089"/>
    </source>
</evidence>
<dbReference type="PROSITE" id="PS00479">
    <property type="entry name" value="ZF_DAG_PE_1"/>
    <property type="match status" value="1"/>
</dbReference>
<dbReference type="InterPro" id="IPR013761">
    <property type="entry name" value="SAM/pointed_sf"/>
</dbReference>
<dbReference type="InterPro" id="IPR001841">
    <property type="entry name" value="Znf_RING"/>
</dbReference>
<evidence type="ECO:0000259" key="7">
    <source>
        <dbReference type="PROSITE" id="PS50105"/>
    </source>
</evidence>
<dbReference type="PROSITE" id="PS50089">
    <property type="entry name" value="ZF_RING_2"/>
    <property type="match status" value="1"/>
</dbReference>
<dbReference type="InterPro" id="IPR001660">
    <property type="entry name" value="SAM"/>
</dbReference>
<evidence type="ECO:0000256" key="4">
    <source>
        <dbReference type="PROSITE-ProRule" id="PRU00175"/>
    </source>
</evidence>
<evidence type="ECO:0000313" key="8">
    <source>
        <dbReference type="WBParaSite" id="MCU_007849-RA"/>
    </source>
</evidence>
<reference evidence="8" key="1">
    <citation type="submission" date="2019-11" db="UniProtKB">
        <authorList>
            <consortium name="WormBaseParasite"/>
        </authorList>
    </citation>
    <scope>IDENTIFICATION</scope>
</reference>
<accession>A0A5K3FF73</accession>
<evidence type="ECO:0000256" key="2">
    <source>
        <dbReference type="ARBA" id="ARBA00022771"/>
    </source>
</evidence>
<keyword evidence="3" id="KW-0862">Zinc</keyword>
<dbReference type="AlphaFoldDB" id="A0A5K3FF73"/>
<sequence length="411" mass="45233">MPNYPYNYLNTKDNEHLFYRIKMASFTGYTVALFNASLKYLPALLSGQNVYTSGCQAVRILGTGPKALGKDHSEISHAVGGAAAGFVIRWKAPLPRQINMVLGLVTLSVIGKFCERVRPSFANETPYRCRGLTPNAFISLNHRYMNKKWREEEEELETFVTHNLVRVSVALPHLCIVCDDYIVTPKCTARQCFTCGHLFHASCVVKADRCAGSLSPSSGDGDSDILAACEASASVALSEQLLTNWTLEQVLQWLVVVGLSRYTTLFLSYNINGETLPSLLKPPSPLDDIKDSFARCSLKGAVMTLIGELPCPGDRLVTPKDPDTKSAASLPHTDLRIRNFTSELACCVCGLPLLGELRSHTARIALIFACLSSLFFSKSHICSGNRLLRWLFLLPSNSFSNNDPSIADYPN</sequence>
<keyword evidence="1" id="KW-0479">Metal-binding</keyword>
<dbReference type="WBParaSite" id="MCU_007849-RA">
    <property type="protein sequence ID" value="MCU_007849-RA"/>
    <property type="gene ID" value="MCU_007849"/>
</dbReference>
<feature type="domain" description="Phorbol-ester/DAG-type" evidence="5">
    <location>
        <begin position="161"/>
        <end position="210"/>
    </location>
</feature>
<proteinExistence type="predicted"/>
<dbReference type="Gene3D" id="3.30.60.20">
    <property type="match status" value="1"/>
</dbReference>
<dbReference type="GO" id="GO:0008270">
    <property type="term" value="F:zinc ion binding"/>
    <property type="evidence" value="ECO:0007669"/>
    <property type="project" value="UniProtKB-KW"/>
</dbReference>